<dbReference type="GO" id="GO:0004029">
    <property type="term" value="F:aldehyde dehydrogenase (NAD+) activity"/>
    <property type="evidence" value="ECO:0007669"/>
    <property type="project" value="TreeGrafter"/>
</dbReference>
<dbReference type="Gene3D" id="3.40.605.10">
    <property type="entry name" value="Aldehyde Dehydrogenase, Chain A, domain 1"/>
    <property type="match status" value="1"/>
</dbReference>
<feature type="active site" evidence="3">
    <location>
        <position position="79"/>
    </location>
</feature>
<dbReference type="EMBL" id="AMGV01000021">
    <property type="protein sequence ID" value="KEF51770.1"/>
    <property type="molecule type" value="Genomic_DNA"/>
</dbReference>
<keyword evidence="2" id="KW-0520">NAD</keyword>
<dbReference type="GeneID" id="25287002"/>
<reference evidence="6 7" key="1">
    <citation type="submission" date="2013-03" db="EMBL/GenBank/DDBJ databases">
        <title>The Genome Sequence of Exophiala aquamarina CBS 119918.</title>
        <authorList>
            <consortium name="The Broad Institute Genomics Platform"/>
            <person name="Cuomo C."/>
            <person name="de Hoog S."/>
            <person name="Gorbushina A."/>
            <person name="Walker B."/>
            <person name="Young S.K."/>
            <person name="Zeng Q."/>
            <person name="Gargeya S."/>
            <person name="Fitzgerald M."/>
            <person name="Haas B."/>
            <person name="Abouelleil A."/>
            <person name="Allen A.W."/>
            <person name="Alvarado L."/>
            <person name="Arachchi H.M."/>
            <person name="Berlin A.M."/>
            <person name="Chapman S.B."/>
            <person name="Gainer-Dewar J."/>
            <person name="Goldberg J."/>
            <person name="Griggs A."/>
            <person name="Gujja S."/>
            <person name="Hansen M."/>
            <person name="Howarth C."/>
            <person name="Imamovic A."/>
            <person name="Ireland A."/>
            <person name="Larimer J."/>
            <person name="McCowan C."/>
            <person name="Murphy C."/>
            <person name="Pearson M."/>
            <person name="Poon T.W."/>
            <person name="Priest M."/>
            <person name="Roberts A."/>
            <person name="Saif S."/>
            <person name="Shea T."/>
            <person name="Sisk P."/>
            <person name="Sykes S."/>
            <person name="Wortman J."/>
            <person name="Nusbaum C."/>
            <person name="Birren B."/>
        </authorList>
    </citation>
    <scope>NUCLEOTIDE SEQUENCE [LARGE SCALE GENOMIC DNA]</scope>
    <source>
        <strain evidence="6 7">CBS 119918</strain>
    </source>
</reference>
<dbReference type="PANTHER" id="PTHR43720">
    <property type="entry name" value="2-AMINOMUCONIC SEMIALDEHYDE DEHYDROGENASE"/>
    <property type="match status" value="1"/>
</dbReference>
<dbReference type="InterPro" id="IPR016162">
    <property type="entry name" value="Ald_DH_N"/>
</dbReference>
<dbReference type="OrthoDB" id="5411223at2759"/>
<dbReference type="PANTHER" id="PTHR43720:SF2">
    <property type="entry name" value="2-AMINOMUCONIC SEMIALDEHYDE DEHYDROGENASE"/>
    <property type="match status" value="1"/>
</dbReference>
<accession>A0A072P896</accession>
<organism evidence="6 7">
    <name type="scientific">Exophiala aquamarina CBS 119918</name>
    <dbReference type="NCBI Taxonomy" id="1182545"/>
    <lineage>
        <taxon>Eukaryota</taxon>
        <taxon>Fungi</taxon>
        <taxon>Dikarya</taxon>
        <taxon>Ascomycota</taxon>
        <taxon>Pezizomycotina</taxon>
        <taxon>Eurotiomycetes</taxon>
        <taxon>Chaetothyriomycetidae</taxon>
        <taxon>Chaetothyriales</taxon>
        <taxon>Herpotrichiellaceae</taxon>
        <taxon>Exophiala</taxon>
    </lineage>
</organism>
<dbReference type="Proteomes" id="UP000027920">
    <property type="component" value="Unassembled WGS sequence"/>
</dbReference>
<dbReference type="AlphaFoldDB" id="A0A072P896"/>
<evidence type="ECO:0000256" key="2">
    <source>
        <dbReference type="ARBA" id="ARBA00023027"/>
    </source>
</evidence>
<evidence type="ECO:0000313" key="6">
    <source>
        <dbReference type="EMBL" id="KEF51770.1"/>
    </source>
</evidence>
<comment type="caution">
    <text evidence="6">The sequence shown here is derived from an EMBL/GenBank/DDBJ whole genome shotgun (WGS) entry which is preliminary data.</text>
</comment>
<evidence type="ECO:0000256" key="4">
    <source>
        <dbReference type="RuleBase" id="RU003345"/>
    </source>
</evidence>
<dbReference type="GO" id="GO:0006598">
    <property type="term" value="P:polyamine catabolic process"/>
    <property type="evidence" value="ECO:0007669"/>
    <property type="project" value="TreeGrafter"/>
</dbReference>
<dbReference type="STRING" id="1182545.A0A072P896"/>
<dbReference type="SUPFAM" id="SSF53720">
    <property type="entry name" value="ALDH-like"/>
    <property type="match status" value="1"/>
</dbReference>
<protein>
    <recommendedName>
        <fullName evidence="5">Aldehyde dehydrogenase domain-containing protein</fullName>
    </recommendedName>
</protein>
<gene>
    <name evidence="6" type="ORF">A1O9_12107</name>
</gene>
<dbReference type="PROSITE" id="PS00687">
    <property type="entry name" value="ALDEHYDE_DEHYDR_GLU"/>
    <property type="match status" value="1"/>
</dbReference>
<dbReference type="RefSeq" id="XP_013254360.1">
    <property type="nucleotide sequence ID" value="XM_013398906.1"/>
</dbReference>
<keyword evidence="4" id="KW-0560">Oxidoreductase</keyword>
<dbReference type="InterPro" id="IPR015590">
    <property type="entry name" value="Aldehyde_DH_dom"/>
</dbReference>
<evidence type="ECO:0000256" key="1">
    <source>
        <dbReference type="ARBA" id="ARBA00009986"/>
    </source>
</evidence>
<sequence>MASWKIGPVIACGILGQGWLPPGVISIVNGHGREVGQALVSHLGRSKVAFIGSSSRSTSVAKQIIMRAALVNLTLVTLETGGKSPLLVFEDVDLDQAAKWAYIGIIPPQKSDLHLDQQAHCTQEGGTEFSQHIQAGDRKK</sequence>
<name>A0A072P896_9EURO</name>
<feature type="domain" description="Aldehyde dehydrogenase" evidence="5">
    <location>
        <begin position="19"/>
        <end position="104"/>
    </location>
</feature>
<dbReference type="VEuPathDB" id="FungiDB:A1O9_12107"/>
<keyword evidence="7" id="KW-1185">Reference proteome</keyword>
<evidence type="ECO:0000256" key="3">
    <source>
        <dbReference type="PROSITE-ProRule" id="PRU10007"/>
    </source>
</evidence>
<dbReference type="InterPro" id="IPR016161">
    <property type="entry name" value="Ald_DH/histidinol_DH"/>
</dbReference>
<dbReference type="InterPro" id="IPR029510">
    <property type="entry name" value="Ald_DH_CS_GLU"/>
</dbReference>
<evidence type="ECO:0000259" key="5">
    <source>
        <dbReference type="Pfam" id="PF00171"/>
    </source>
</evidence>
<dbReference type="HOGENOM" id="CLU_1835179_0_0_1"/>
<evidence type="ECO:0000313" key="7">
    <source>
        <dbReference type="Proteomes" id="UP000027920"/>
    </source>
</evidence>
<comment type="similarity">
    <text evidence="1 4">Belongs to the aldehyde dehydrogenase family.</text>
</comment>
<proteinExistence type="inferred from homology"/>
<dbReference type="Pfam" id="PF00171">
    <property type="entry name" value="Aldedh"/>
    <property type="match status" value="1"/>
</dbReference>